<evidence type="ECO:0000313" key="4">
    <source>
        <dbReference type="Proteomes" id="UP000606580"/>
    </source>
</evidence>
<comment type="caution">
    <text evidence="3">The sequence shown here is derived from an EMBL/GenBank/DDBJ whole genome shotgun (WGS) entry which is preliminary data.</text>
</comment>
<dbReference type="PROSITE" id="PS50910">
    <property type="entry name" value="HEPN"/>
    <property type="match status" value="1"/>
</dbReference>
<dbReference type="SUPFAM" id="SSF81593">
    <property type="entry name" value="Nucleotidyltransferase substrate binding subunit/domain"/>
    <property type="match status" value="1"/>
</dbReference>
<dbReference type="Pfam" id="PF05168">
    <property type="entry name" value="HEPN"/>
    <property type="match status" value="1"/>
</dbReference>
<dbReference type="Proteomes" id="UP000606580">
    <property type="component" value="Unassembled WGS sequence"/>
</dbReference>
<sequence length="288" mass="34225">MNLAEEYLKIAKKDLKATKILYENKLYAQALFYFEQSVEKANKVLALTSNKYSEKDMINFNHDVTRIYKDNIIEQKRRYENLSRNLNQISELKNTEFVKNFDIESRKKECEEFLRNLAEIQTERNDLIFISTWEIRDILTEISENDKEIKDSIKSVSNFRLTENDWEEMKNDIFKQFENPNNNNLASSLQKEMDDSKLSIQELETGLKKMYLQMIHLMSVSSYLYHLGILTLPHAVIARYPKGDLSPMDIYNQKLPIIKYLPDLIEQHSKALKILNKYYNEYYLNPAQ</sequence>
<evidence type="ECO:0000256" key="1">
    <source>
        <dbReference type="SAM" id="Coils"/>
    </source>
</evidence>
<feature type="domain" description="HEPN" evidence="2">
    <location>
        <begin position="8"/>
        <end position="120"/>
    </location>
</feature>
<dbReference type="Gene3D" id="1.20.120.330">
    <property type="entry name" value="Nucleotidyltransferases domain 2"/>
    <property type="match status" value="1"/>
</dbReference>
<protein>
    <submittedName>
        <fullName evidence="3">HEPN domain-containing protein</fullName>
    </submittedName>
</protein>
<gene>
    <name evidence="3" type="ORF">GIS02_05030</name>
</gene>
<evidence type="ECO:0000313" key="3">
    <source>
        <dbReference type="EMBL" id="NMG83553.1"/>
    </source>
</evidence>
<dbReference type="AlphaFoldDB" id="A0A848DAL0"/>
<reference evidence="3" key="1">
    <citation type="journal article" date="2020" name="MBio">
        <title>'Candidatus Ethanoperedens,' a Thermophilic Genus of Archaea Mediating the Anaerobic Oxidation of Ethane.</title>
        <authorList>
            <person name="Hahn C.J."/>
            <person name="Laso-Perez R."/>
            <person name="Vulcano F."/>
            <person name="Vaziourakis K.M."/>
            <person name="Stokke R."/>
            <person name="Steen I.H."/>
            <person name="Teske A."/>
            <person name="Boetius A."/>
            <person name="Liebeke M."/>
            <person name="Amann R."/>
            <person name="Knittel K."/>
            <person name="Wegener G."/>
        </authorList>
    </citation>
    <scope>NUCLEOTIDE SEQUENCE</scope>
    <source>
        <strain evidence="3">GoM-Arc1-LC-WB58</strain>
    </source>
</reference>
<keyword evidence="1" id="KW-0175">Coiled coil</keyword>
<proteinExistence type="predicted"/>
<dbReference type="EMBL" id="WNEG01000089">
    <property type="protein sequence ID" value="NMG83553.1"/>
    <property type="molecule type" value="Genomic_DNA"/>
</dbReference>
<feature type="coiled-coil region" evidence="1">
    <location>
        <begin position="72"/>
        <end position="123"/>
    </location>
</feature>
<dbReference type="InterPro" id="IPR007842">
    <property type="entry name" value="HEPN_dom"/>
</dbReference>
<accession>A0A848DAL0</accession>
<organism evidence="3 4">
    <name type="scientific">Candidatus Ethanoperedens thermophilum</name>
    <dbReference type="NCBI Taxonomy" id="2766897"/>
    <lineage>
        <taxon>Archaea</taxon>
        <taxon>Methanobacteriati</taxon>
        <taxon>Methanobacteriota</taxon>
        <taxon>Stenosarchaea group</taxon>
        <taxon>Methanomicrobia</taxon>
        <taxon>Methanosarcinales</taxon>
        <taxon>Methanosarcinales incertae sedis</taxon>
        <taxon>GOM Arc I cluster</taxon>
        <taxon>Candidatus Ethanoperedens</taxon>
    </lineage>
</organism>
<name>A0A848DAL0_9EURY</name>
<evidence type="ECO:0000259" key="2">
    <source>
        <dbReference type="PROSITE" id="PS50910"/>
    </source>
</evidence>